<accession>A0AAJ6QTN9</accession>
<evidence type="ECO:0000256" key="3">
    <source>
        <dbReference type="ARBA" id="ARBA00022553"/>
    </source>
</evidence>
<protein>
    <recommendedName>
        <fullName evidence="9">Small ribosomal subunit protein mS40</fullName>
    </recommendedName>
    <alternativeName>
        <fullName evidence="8">28S ribosomal protein S18-2, mitochondrial</fullName>
    </alternativeName>
    <alternativeName>
        <fullName evidence="10">28S ribosomal protein S18b, mitochondrial</fullName>
    </alternativeName>
</protein>
<evidence type="ECO:0000256" key="8">
    <source>
        <dbReference type="ARBA" id="ARBA00032055"/>
    </source>
</evidence>
<organism evidence="12 13">
    <name type="scientific">Galendromus occidentalis</name>
    <name type="common">western predatory mite</name>
    <dbReference type="NCBI Taxonomy" id="34638"/>
    <lineage>
        <taxon>Eukaryota</taxon>
        <taxon>Metazoa</taxon>
        <taxon>Ecdysozoa</taxon>
        <taxon>Arthropoda</taxon>
        <taxon>Chelicerata</taxon>
        <taxon>Arachnida</taxon>
        <taxon>Acari</taxon>
        <taxon>Parasitiformes</taxon>
        <taxon>Mesostigmata</taxon>
        <taxon>Gamasina</taxon>
        <taxon>Phytoseioidea</taxon>
        <taxon>Phytoseiidae</taxon>
        <taxon>Typhlodrominae</taxon>
        <taxon>Galendromus</taxon>
    </lineage>
</organism>
<dbReference type="CTD" id="28973"/>
<dbReference type="GO" id="GO:0005739">
    <property type="term" value="C:mitochondrion"/>
    <property type="evidence" value="ECO:0007669"/>
    <property type="project" value="UniProtKB-SubCell"/>
</dbReference>
<keyword evidence="4" id="KW-0809">Transit peptide</keyword>
<keyword evidence="6" id="KW-0496">Mitochondrion</keyword>
<dbReference type="KEGG" id="goe:100905387"/>
<evidence type="ECO:0000313" key="13">
    <source>
        <dbReference type="RefSeq" id="XP_003743660.1"/>
    </source>
</evidence>
<dbReference type="GeneID" id="100905387"/>
<dbReference type="InterPro" id="IPR036870">
    <property type="entry name" value="Ribosomal_bS18_sf"/>
</dbReference>
<dbReference type="Pfam" id="PF01084">
    <property type="entry name" value="Ribosomal_S18"/>
    <property type="match status" value="1"/>
</dbReference>
<dbReference type="AlphaFoldDB" id="A0AAJ6QTN9"/>
<keyword evidence="3" id="KW-0597">Phosphoprotein</keyword>
<dbReference type="GO" id="GO:1990904">
    <property type="term" value="C:ribonucleoprotein complex"/>
    <property type="evidence" value="ECO:0007669"/>
    <property type="project" value="UniProtKB-KW"/>
</dbReference>
<dbReference type="GO" id="GO:0003735">
    <property type="term" value="F:structural constituent of ribosome"/>
    <property type="evidence" value="ECO:0007669"/>
    <property type="project" value="InterPro"/>
</dbReference>
<dbReference type="RefSeq" id="XP_003743660.1">
    <property type="nucleotide sequence ID" value="XM_003743612.2"/>
</dbReference>
<evidence type="ECO:0000256" key="1">
    <source>
        <dbReference type="ARBA" id="ARBA00004173"/>
    </source>
</evidence>
<dbReference type="Gene3D" id="4.10.640.10">
    <property type="entry name" value="Ribosomal protein S18"/>
    <property type="match status" value="1"/>
</dbReference>
<keyword evidence="12" id="KW-1185">Reference proteome</keyword>
<dbReference type="SUPFAM" id="SSF46911">
    <property type="entry name" value="Ribosomal protein S18"/>
    <property type="match status" value="1"/>
</dbReference>
<dbReference type="GO" id="GO:0005840">
    <property type="term" value="C:ribosome"/>
    <property type="evidence" value="ECO:0007669"/>
    <property type="project" value="UniProtKB-KW"/>
</dbReference>
<dbReference type="InterPro" id="IPR001648">
    <property type="entry name" value="Ribosomal_bS18"/>
</dbReference>
<evidence type="ECO:0000256" key="7">
    <source>
        <dbReference type="ARBA" id="ARBA00023274"/>
    </source>
</evidence>
<dbReference type="InterPro" id="IPR040054">
    <property type="entry name" value="MRPS18B"/>
</dbReference>
<evidence type="ECO:0000256" key="4">
    <source>
        <dbReference type="ARBA" id="ARBA00022946"/>
    </source>
</evidence>
<comment type="subcellular location">
    <subcellularLocation>
        <location evidence="1">Mitochondrion</location>
    </subcellularLocation>
</comment>
<reference evidence="13" key="1">
    <citation type="submission" date="2025-08" db="UniProtKB">
        <authorList>
            <consortium name="RefSeq"/>
        </authorList>
    </citation>
    <scope>IDENTIFICATION</scope>
</reference>
<evidence type="ECO:0000313" key="12">
    <source>
        <dbReference type="Proteomes" id="UP000694867"/>
    </source>
</evidence>
<dbReference type="Proteomes" id="UP000694867">
    <property type="component" value="Unplaced"/>
</dbReference>
<comment type="similarity">
    <text evidence="2">Belongs to the bacterial ribosomal protein bS18 family. Mitochondrion-specific ribosomal protein mS40 subfamily.</text>
</comment>
<evidence type="ECO:0000256" key="11">
    <source>
        <dbReference type="SAM" id="MobiDB-lite"/>
    </source>
</evidence>
<keyword evidence="7" id="KW-0687">Ribonucleoprotein</keyword>
<dbReference type="PANTHER" id="PTHR13329">
    <property type="entry name" value="MITOCHONDRIAL RIBOSOMAL PROTEIN S18B"/>
    <property type="match status" value="1"/>
</dbReference>
<evidence type="ECO:0000256" key="10">
    <source>
        <dbReference type="ARBA" id="ARBA00035515"/>
    </source>
</evidence>
<sequence>MALSSRWISRASSIRIGARPNSCAALIPPQRCSSDQGISCLGLPPTRFLSNSSVLRTAEDSKEEQTQDQNPDGNTSRRKPYVVHPVETSIRYMKSNAYRRAYGDDPVWTLYRRNFKGQFAPPTRKSCLHKNHHSTGSPCPVCRDEYLVVDYRNPALLEQFISPYTGQTLTTKKTGVCQKVQFKLELEIMKAHDYGTLQFEVPFREYDYEDFYPQLKATREPYSADSP</sequence>
<keyword evidence="5 13" id="KW-0689">Ribosomal protein</keyword>
<evidence type="ECO:0000256" key="9">
    <source>
        <dbReference type="ARBA" id="ARBA00035130"/>
    </source>
</evidence>
<dbReference type="PANTHER" id="PTHR13329:SF2">
    <property type="entry name" value="SMALL RIBOSOMAL SUBUNIT PROTEIN MS40"/>
    <property type="match status" value="1"/>
</dbReference>
<dbReference type="GO" id="GO:0032543">
    <property type="term" value="P:mitochondrial translation"/>
    <property type="evidence" value="ECO:0007669"/>
    <property type="project" value="InterPro"/>
</dbReference>
<gene>
    <name evidence="13" type="primary">LOC100905387</name>
</gene>
<evidence type="ECO:0000256" key="6">
    <source>
        <dbReference type="ARBA" id="ARBA00023128"/>
    </source>
</evidence>
<proteinExistence type="inferred from homology"/>
<evidence type="ECO:0000256" key="5">
    <source>
        <dbReference type="ARBA" id="ARBA00022980"/>
    </source>
</evidence>
<name>A0AAJ6QTN9_9ACAR</name>
<feature type="region of interest" description="Disordered" evidence="11">
    <location>
        <begin position="55"/>
        <end position="80"/>
    </location>
</feature>
<evidence type="ECO:0000256" key="2">
    <source>
        <dbReference type="ARBA" id="ARBA00006136"/>
    </source>
</evidence>